<gene>
    <name evidence="3" type="ORF">H4281_30380</name>
</gene>
<proteinExistence type="inferred from homology"/>
<comment type="caution">
    <text evidence="3">The sequence shown here is derived from an EMBL/GenBank/DDBJ whole genome shotgun (WGS) entry which is preliminary data.</text>
</comment>
<dbReference type="SUPFAM" id="SSF53474">
    <property type="entry name" value="alpha/beta-Hydrolases"/>
    <property type="match status" value="1"/>
</dbReference>
<dbReference type="AlphaFoldDB" id="A0A7W3W256"/>
<evidence type="ECO:0000259" key="2">
    <source>
        <dbReference type="Pfam" id="PF20408"/>
    </source>
</evidence>
<dbReference type="InterPro" id="IPR046879">
    <property type="entry name" value="KANL3/Tex30_Abhydrolase"/>
</dbReference>
<dbReference type="Pfam" id="PF20408">
    <property type="entry name" value="Abhydrolase_11"/>
    <property type="match status" value="1"/>
</dbReference>
<dbReference type="EMBL" id="JACGZW010000010">
    <property type="protein sequence ID" value="MBB1157471.1"/>
    <property type="molecule type" value="Genomic_DNA"/>
</dbReference>
<accession>A0A7W3W256</accession>
<reference evidence="3 4" key="1">
    <citation type="submission" date="2020-08" db="EMBL/GenBank/DDBJ databases">
        <title>Amycolatopsis sp. nov. DR6-1 isolated from Dendrobium heterocarpum.</title>
        <authorList>
            <person name="Tedsree N."/>
            <person name="Kuncharoen N."/>
            <person name="Likhitwitayawuid K."/>
            <person name="Tanasupawat S."/>
        </authorList>
    </citation>
    <scope>NUCLEOTIDE SEQUENCE [LARGE SCALE GENOMIC DNA]</scope>
    <source>
        <strain evidence="3 4">DR6-1</strain>
    </source>
</reference>
<evidence type="ECO:0000313" key="3">
    <source>
        <dbReference type="EMBL" id="MBB1157471.1"/>
    </source>
</evidence>
<protein>
    <submittedName>
        <fullName evidence="3">Dienelactone hydrolase family protein</fullName>
    </submittedName>
</protein>
<sequence length="216" mass="22502">MTEPFAVGAGTSLAEGELTVPADAAGVVVFAHGSGSSRHSPRNQAVARTLQDHRYATLLFDLLTEEDHDRQRFDVGLLRERLLRALDDLARHPGATGLPVGLFGASTGAAAALSAAASRADVVRAVVSRGGRPDLAEDALAEVRCPVLLIVGGNDDTVRRLNKAAAAQLPGDRELVVVPGAGHLFEEPGALEQVADAAAGWFDRHLPGGSDHAFVL</sequence>
<keyword evidence="3" id="KW-0378">Hydrolase</keyword>
<organism evidence="3 4">
    <name type="scientific">Amycolatopsis dendrobii</name>
    <dbReference type="NCBI Taxonomy" id="2760662"/>
    <lineage>
        <taxon>Bacteria</taxon>
        <taxon>Bacillati</taxon>
        <taxon>Actinomycetota</taxon>
        <taxon>Actinomycetes</taxon>
        <taxon>Pseudonocardiales</taxon>
        <taxon>Pseudonocardiaceae</taxon>
        <taxon>Amycolatopsis</taxon>
    </lineage>
</organism>
<dbReference type="PANTHER" id="PTHR22946">
    <property type="entry name" value="DIENELACTONE HYDROLASE DOMAIN-CONTAINING PROTEIN-RELATED"/>
    <property type="match status" value="1"/>
</dbReference>
<dbReference type="Proteomes" id="UP000526734">
    <property type="component" value="Unassembled WGS sequence"/>
</dbReference>
<keyword evidence="4" id="KW-1185">Reference proteome</keyword>
<name>A0A7W3W256_9PSEU</name>
<feature type="domain" description="KANL3/Tex30 alpha/beta hydrolase-like" evidence="2">
    <location>
        <begin position="27"/>
        <end position="189"/>
    </location>
</feature>
<dbReference type="InterPro" id="IPR050261">
    <property type="entry name" value="FrsA_esterase"/>
</dbReference>
<dbReference type="GO" id="GO:0016787">
    <property type="term" value="F:hydrolase activity"/>
    <property type="evidence" value="ECO:0007669"/>
    <property type="project" value="UniProtKB-KW"/>
</dbReference>
<dbReference type="RefSeq" id="WP_182894314.1">
    <property type="nucleotide sequence ID" value="NZ_JACGZW010000010.1"/>
</dbReference>
<dbReference type="Gene3D" id="3.40.50.1820">
    <property type="entry name" value="alpha/beta hydrolase"/>
    <property type="match status" value="1"/>
</dbReference>
<dbReference type="InterPro" id="IPR029058">
    <property type="entry name" value="AB_hydrolase_fold"/>
</dbReference>
<comment type="similarity">
    <text evidence="1">Belongs to the AB hydrolase superfamily.</text>
</comment>
<evidence type="ECO:0000256" key="1">
    <source>
        <dbReference type="ARBA" id="ARBA00008645"/>
    </source>
</evidence>
<evidence type="ECO:0000313" key="4">
    <source>
        <dbReference type="Proteomes" id="UP000526734"/>
    </source>
</evidence>